<dbReference type="EMBL" id="QFFG01000006">
    <property type="protein sequence ID" value="PWG04283.1"/>
    <property type="molecule type" value="Genomic_DNA"/>
</dbReference>
<dbReference type="AlphaFoldDB" id="A0A2U2J7G5"/>
<sequence>MKKKELIVFVVPDGTGIKNYLFSNIIPILIQKGKDVFIYHSLDENALNEVRKIHNIEFESKAIPTFKEPFKQKFLREAIAYARLNYNSKIVNNPTILTNWNSSKKGVLKKAFYFLVEKSGKYLSKKYSRILNFEEKYQQTIKSTIYKDIQFLEKLNPESLFFTHQRSVKAIPILHAAKQLKIKTIGAIYSWDNIPKGRLALRTQKYVVWSNYMKKELKFYYPEINEENIIITGSPQFDFYKKESIIDKKENFYKTYNLDLSKRTVCFSGGDELTSPYDQNYLQDIAEEIKKNKKENEIQILFRRCPVDISSRYDKVIEKYKDLIIPIHPLWSNDSKHWSTLFPYYDDIKLLANICKHSDLVFNIGSTIALDFAAFDRPAAYLNYDTCEDKNWSVKTIYNFEHFKSMPDKNQVFWVNSKNDILKIIEKASKTNFSLGKDWFNIINIDNDNISLNIVNQIIK</sequence>
<dbReference type="RefSeq" id="WP_109405653.1">
    <property type="nucleotide sequence ID" value="NZ_QFFG01000006.1"/>
</dbReference>
<dbReference type="Proteomes" id="UP000245670">
    <property type="component" value="Unassembled WGS sequence"/>
</dbReference>
<dbReference type="SUPFAM" id="SSF53756">
    <property type="entry name" value="UDP-Glycosyltransferase/glycogen phosphorylase"/>
    <property type="match status" value="1"/>
</dbReference>
<dbReference type="OrthoDB" id="913551at2"/>
<evidence type="ECO:0000313" key="1">
    <source>
        <dbReference type="EMBL" id="PWG04283.1"/>
    </source>
</evidence>
<accession>A0A2U2J7G5</accession>
<organism evidence="1 2">
    <name type="scientific">Polaribacter aquimarinus</name>
    <dbReference type="NCBI Taxonomy" id="2100726"/>
    <lineage>
        <taxon>Bacteria</taxon>
        <taxon>Pseudomonadati</taxon>
        <taxon>Bacteroidota</taxon>
        <taxon>Flavobacteriia</taxon>
        <taxon>Flavobacteriales</taxon>
        <taxon>Flavobacteriaceae</taxon>
    </lineage>
</organism>
<evidence type="ECO:0000313" key="2">
    <source>
        <dbReference type="Proteomes" id="UP000245670"/>
    </source>
</evidence>
<name>A0A2U2J7G5_9FLAO</name>
<proteinExistence type="predicted"/>
<comment type="caution">
    <text evidence="1">The sequence shown here is derived from an EMBL/GenBank/DDBJ whole genome shotgun (WGS) entry which is preliminary data.</text>
</comment>
<evidence type="ECO:0008006" key="3">
    <source>
        <dbReference type="Google" id="ProtNLM"/>
    </source>
</evidence>
<protein>
    <recommendedName>
        <fullName evidence="3">UDP-glycosyltransferase</fullName>
    </recommendedName>
</protein>
<keyword evidence="2" id="KW-1185">Reference proteome</keyword>
<gene>
    <name evidence="1" type="ORF">DIS07_12785</name>
</gene>
<reference evidence="1 2" key="1">
    <citation type="submission" date="2018-05" db="EMBL/GenBank/DDBJ databases">
        <title>Polaribacter aquimarinus sp. nov., isolated from sediment in a sediment of sea.</title>
        <authorList>
            <person name="Lu D."/>
        </authorList>
    </citation>
    <scope>NUCLEOTIDE SEQUENCE [LARGE SCALE GENOMIC DNA]</scope>
    <source>
        <strain evidence="1 2">ZY113</strain>
    </source>
</reference>